<dbReference type="Gene3D" id="3.60.10.10">
    <property type="entry name" value="Endonuclease/exonuclease/phosphatase"/>
    <property type="match status" value="1"/>
</dbReference>
<evidence type="ECO:0000313" key="2">
    <source>
        <dbReference type="EMBL" id="KAL2916635.1"/>
    </source>
</evidence>
<dbReference type="Proteomes" id="UP001527925">
    <property type="component" value="Unassembled WGS sequence"/>
</dbReference>
<accession>A0ABR4NAU9</accession>
<dbReference type="InterPro" id="IPR050410">
    <property type="entry name" value="CCR4/nocturin_mRNA_transcr"/>
</dbReference>
<dbReference type="Pfam" id="PF03372">
    <property type="entry name" value="Exo_endo_phos"/>
    <property type="match status" value="1"/>
</dbReference>
<sequence length="322" mass="35950">MSFNVLAPSLVLANRWLYRHTPRRFVDDRTASLLRLITALRCDVVCLQELEQGLFEGAFTQALSEHAGVYMKRTGDQLDGVAVFVNKDRFEIVHAELVEYAKLAAGDRDNVAVVCLLACKRTGRRTIVANTHLLWNPKRGDIKLLQMQALLDAVARVQDAYGDAGVPAVFVGDFNMVPNSMLYNYVVGADVPPESEWHAKLISGQRRPSEAERVMLEADIDAIVAPPNPHAFWLASAYAPHTHSNGDSMASTWHQGGRELVDFVFYGSRRGFGIGEDGPHGIRLESLLNLPESTDMRMLPNRFHPSDHLPLVVQFQLLPRKK</sequence>
<dbReference type="PANTHER" id="PTHR12121">
    <property type="entry name" value="CARBON CATABOLITE REPRESSOR PROTEIN 4"/>
    <property type="match status" value="1"/>
</dbReference>
<feature type="domain" description="Endonuclease/exonuclease/phosphatase" evidence="1">
    <location>
        <begin position="1"/>
        <end position="268"/>
    </location>
</feature>
<dbReference type="InterPro" id="IPR036691">
    <property type="entry name" value="Endo/exonu/phosph_ase_sf"/>
</dbReference>
<comment type="caution">
    <text evidence="2">The sequence shown here is derived from an EMBL/GenBank/DDBJ whole genome shotgun (WGS) entry which is preliminary data.</text>
</comment>
<protein>
    <submittedName>
        <fullName evidence="2">Protein angel 2</fullName>
    </submittedName>
</protein>
<dbReference type="InterPro" id="IPR005135">
    <property type="entry name" value="Endo/exonuclease/phosphatase"/>
</dbReference>
<organism evidence="2 3">
    <name type="scientific">Polyrhizophydium stewartii</name>
    <dbReference type="NCBI Taxonomy" id="2732419"/>
    <lineage>
        <taxon>Eukaryota</taxon>
        <taxon>Fungi</taxon>
        <taxon>Fungi incertae sedis</taxon>
        <taxon>Chytridiomycota</taxon>
        <taxon>Chytridiomycota incertae sedis</taxon>
        <taxon>Chytridiomycetes</taxon>
        <taxon>Rhizophydiales</taxon>
        <taxon>Rhizophydiales incertae sedis</taxon>
        <taxon>Polyrhizophydium</taxon>
    </lineage>
</organism>
<keyword evidence="3" id="KW-1185">Reference proteome</keyword>
<reference evidence="2 3" key="1">
    <citation type="submission" date="2023-09" db="EMBL/GenBank/DDBJ databases">
        <title>Pangenome analysis of Batrachochytrium dendrobatidis and related Chytrids.</title>
        <authorList>
            <person name="Yacoub M.N."/>
            <person name="Stajich J.E."/>
            <person name="James T.Y."/>
        </authorList>
    </citation>
    <scope>NUCLEOTIDE SEQUENCE [LARGE SCALE GENOMIC DNA]</scope>
    <source>
        <strain evidence="2 3">JEL0888</strain>
    </source>
</reference>
<evidence type="ECO:0000259" key="1">
    <source>
        <dbReference type="Pfam" id="PF03372"/>
    </source>
</evidence>
<dbReference type="SUPFAM" id="SSF56219">
    <property type="entry name" value="DNase I-like"/>
    <property type="match status" value="1"/>
</dbReference>
<dbReference type="EMBL" id="JADGIZ020000015">
    <property type="protein sequence ID" value="KAL2916635.1"/>
    <property type="molecule type" value="Genomic_DNA"/>
</dbReference>
<dbReference type="PANTHER" id="PTHR12121:SF34">
    <property type="entry name" value="PROTEIN ANGEL"/>
    <property type="match status" value="1"/>
</dbReference>
<name>A0ABR4NAU9_9FUNG</name>
<evidence type="ECO:0000313" key="3">
    <source>
        <dbReference type="Proteomes" id="UP001527925"/>
    </source>
</evidence>
<gene>
    <name evidence="2" type="primary">ANGEL2</name>
    <name evidence="2" type="ORF">HK105_203747</name>
</gene>
<proteinExistence type="predicted"/>